<keyword evidence="4" id="KW-1185">Reference proteome</keyword>
<dbReference type="CDD" id="cd05233">
    <property type="entry name" value="SDR_c"/>
    <property type="match status" value="1"/>
</dbReference>
<dbReference type="PANTHER" id="PTHR43639:SF1">
    <property type="entry name" value="SHORT-CHAIN DEHYDROGENASE_REDUCTASE FAMILY PROTEIN"/>
    <property type="match status" value="1"/>
</dbReference>
<dbReference type="PANTHER" id="PTHR43639">
    <property type="entry name" value="OXIDOREDUCTASE, SHORT-CHAIN DEHYDROGENASE/REDUCTASE FAMILY (AFU_ORTHOLOGUE AFUA_5G02870)"/>
    <property type="match status" value="1"/>
</dbReference>
<evidence type="ECO:0000256" key="1">
    <source>
        <dbReference type="ARBA" id="ARBA00006484"/>
    </source>
</evidence>
<protein>
    <submittedName>
        <fullName evidence="3">Bacilysin biosynthesis oxidoreductase BacC</fullName>
    </submittedName>
</protein>
<dbReference type="InterPro" id="IPR036291">
    <property type="entry name" value="NAD(P)-bd_dom_sf"/>
</dbReference>
<dbReference type="Proteomes" id="UP000011617">
    <property type="component" value="Unassembled WGS sequence"/>
</dbReference>
<dbReference type="Gene3D" id="3.40.50.720">
    <property type="entry name" value="NAD(P)-binding Rossmann-like Domain"/>
    <property type="match status" value="1"/>
</dbReference>
<dbReference type="FunFam" id="3.40.50.720:FF:000084">
    <property type="entry name" value="Short-chain dehydrogenase reductase"/>
    <property type="match status" value="1"/>
</dbReference>
<organism evidence="3 4">
    <name type="scientific">Wohlfahrtiimonas chitiniclastica SH04</name>
    <dbReference type="NCBI Taxonomy" id="1261130"/>
    <lineage>
        <taxon>Bacteria</taxon>
        <taxon>Pseudomonadati</taxon>
        <taxon>Pseudomonadota</taxon>
        <taxon>Gammaproteobacteria</taxon>
        <taxon>Cardiobacteriales</taxon>
        <taxon>Ignatzschineriaceae</taxon>
        <taxon>Wohlfahrtiimonas</taxon>
    </lineage>
</organism>
<evidence type="ECO:0000313" key="4">
    <source>
        <dbReference type="Proteomes" id="UP000011617"/>
    </source>
</evidence>
<dbReference type="InterPro" id="IPR002347">
    <property type="entry name" value="SDR_fam"/>
</dbReference>
<name>L8XY92_9GAMM</name>
<accession>L8XY92</accession>
<dbReference type="RefSeq" id="WP_008314081.1">
    <property type="nucleotide sequence ID" value="NZ_KB372778.1"/>
</dbReference>
<dbReference type="InterPro" id="IPR020904">
    <property type="entry name" value="Sc_DH/Rdtase_CS"/>
</dbReference>
<gene>
    <name evidence="3" type="ORF">F387_00866</name>
</gene>
<comment type="caution">
    <text evidence="3">The sequence shown here is derived from an EMBL/GenBank/DDBJ whole genome shotgun (WGS) entry which is preliminary data.</text>
</comment>
<proteinExistence type="inferred from homology"/>
<dbReference type="HOGENOM" id="CLU_010194_1_0_6"/>
<evidence type="ECO:0000313" key="3">
    <source>
        <dbReference type="EMBL" id="ELV08978.1"/>
    </source>
</evidence>
<keyword evidence="2" id="KW-0560">Oxidoreductase</keyword>
<dbReference type="SUPFAM" id="SSF51735">
    <property type="entry name" value="NAD(P)-binding Rossmann-fold domains"/>
    <property type="match status" value="1"/>
</dbReference>
<evidence type="ECO:0000256" key="2">
    <source>
        <dbReference type="ARBA" id="ARBA00023002"/>
    </source>
</evidence>
<dbReference type="PATRIC" id="fig|1261130.3.peg.30"/>
<dbReference type="Pfam" id="PF13561">
    <property type="entry name" value="adh_short_C2"/>
    <property type="match status" value="1"/>
</dbReference>
<dbReference type="PRINTS" id="PR00080">
    <property type="entry name" value="SDRFAMILY"/>
</dbReference>
<dbReference type="AlphaFoldDB" id="L8XY92"/>
<dbReference type="EMBL" id="AOBV01000001">
    <property type="protein sequence ID" value="ELV08978.1"/>
    <property type="molecule type" value="Genomic_DNA"/>
</dbReference>
<sequence length="265" mass="29377">MIMSKNYTTAIYHSLKDKVLFLSGGASGIGEGFVEAFLQQGAKVAFIDYDEAAGNALVARLNHSDLYFQPCDVRDIGAYQACIDQAAHHFGGIDVLINNAARDDRHSLFEVTEAYWDDRMNINLRHQLFAIQRIAPIMAKRGGGSIINMGSTSWMQGLPNMVCYTTAKAAIFGMTRTLARELGADNIRVNCLVPGAIRTDRQDQMWADDPKGLEKAHQEFLDKQMLKFRLEVEDCAKIALFLASEESRGCTGQDFVVDAGLLFPE</sequence>
<dbReference type="PROSITE" id="PS00061">
    <property type="entry name" value="ADH_SHORT"/>
    <property type="match status" value="1"/>
</dbReference>
<reference evidence="3 4" key="1">
    <citation type="journal article" date="2013" name="Genome Announc.">
        <title>Complete Genome Sequence of Wohlfahrtiimonas chitiniclastica Strain SH04, Isolated from Chrysomya megacephala Collected from Pudong International Airport in China.</title>
        <authorList>
            <person name="Cao X.M."/>
            <person name="Chen T."/>
            <person name="Xu L.Z."/>
            <person name="Yao L.S."/>
            <person name="Qi J."/>
            <person name="Zhang X.L."/>
            <person name="Yan Q.L."/>
            <person name="Deng Y.H."/>
            <person name="Guo T.Y."/>
            <person name="Wang J."/>
            <person name="Hu K.X."/>
            <person name="Xu B.L."/>
        </authorList>
    </citation>
    <scope>NUCLEOTIDE SEQUENCE [LARGE SCALE GENOMIC DNA]</scope>
    <source>
        <strain evidence="3 4">SH04</strain>
    </source>
</reference>
<dbReference type="GO" id="GO:0016491">
    <property type="term" value="F:oxidoreductase activity"/>
    <property type="evidence" value="ECO:0007669"/>
    <property type="project" value="UniProtKB-KW"/>
</dbReference>
<dbReference type="PRINTS" id="PR00081">
    <property type="entry name" value="GDHRDH"/>
</dbReference>
<comment type="similarity">
    <text evidence="1">Belongs to the short-chain dehydrogenases/reductases (SDR) family.</text>
</comment>